<keyword evidence="3 6" id="KW-0687">Ribonucleoprotein</keyword>
<dbReference type="Gene3D" id="3.30.70.60">
    <property type="match status" value="1"/>
</dbReference>
<dbReference type="Proteomes" id="UP000326837">
    <property type="component" value="Chromosome"/>
</dbReference>
<reference evidence="8" key="1">
    <citation type="submission" date="2019-10" db="EMBL/GenBank/DDBJ databases">
        <title>Lacipirellula parvula gen. nov., sp. nov., representing a lineage of planctomycetes widespread in freshwater anoxic habitats, and description of the family Lacipirellulaceae.</title>
        <authorList>
            <person name="Dedysh S.N."/>
            <person name="Kulichevskaya I.S."/>
            <person name="Beletsky A.V."/>
            <person name="Rakitin A.L."/>
            <person name="Mardanov A.V."/>
            <person name="Ivanova A.A."/>
            <person name="Saltykova V.X."/>
            <person name="Rijpstra W.I.C."/>
            <person name="Sinninghe Damste J.S."/>
            <person name="Ravin N.V."/>
        </authorList>
    </citation>
    <scope>NUCLEOTIDE SEQUENCE [LARGE SCALE GENOMIC DNA]</scope>
    <source>
        <strain evidence="8">PX69</strain>
    </source>
</reference>
<dbReference type="InterPro" id="IPR020814">
    <property type="entry name" value="Ribosomal_S6_plastid/chlpt"/>
</dbReference>
<evidence type="ECO:0000256" key="2">
    <source>
        <dbReference type="ARBA" id="ARBA00022980"/>
    </source>
</evidence>
<dbReference type="GO" id="GO:1990904">
    <property type="term" value="C:ribonucleoprotein complex"/>
    <property type="evidence" value="ECO:0007669"/>
    <property type="project" value="UniProtKB-KW"/>
</dbReference>
<gene>
    <name evidence="6" type="primary">rpsF</name>
    <name evidence="7" type="ORF">PLANPX_1406</name>
</gene>
<dbReference type="EMBL" id="AP021861">
    <property type="protein sequence ID" value="BBO31794.1"/>
    <property type="molecule type" value="Genomic_DNA"/>
</dbReference>
<dbReference type="GO" id="GO:0006412">
    <property type="term" value="P:translation"/>
    <property type="evidence" value="ECO:0007669"/>
    <property type="project" value="UniProtKB-UniRule"/>
</dbReference>
<dbReference type="SUPFAM" id="SSF54995">
    <property type="entry name" value="Ribosomal protein S6"/>
    <property type="match status" value="1"/>
</dbReference>
<accession>A0A5K7X525</accession>
<dbReference type="AlphaFoldDB" id="A0A5K7X525"/>
<dbReference type="InterPro" id="IPR000529">
    <property type="entry name" value="Ribosomal_bS6"/>
</dbReference>
<evidence type="ECO:0000313" key="7">
    <source>
        <dbReference type="EMBL" id="BBO31794.1"/>
    </source>
</evidence>
<dbReference type="InterPro" id="IPR014717">
    <property type="entry name" value="Transl_elong_EF1B/ribsomal_bS6"/>
</dbReference>
<organism evidence="7 8">
    <name type="scientific">Lacipirellula parvula</name>
    <dbReference type="NCBI Taxonomy" id="2650471"/>
    <lineage>
        <taxon>Bacteria</taxon>
        <taxon>Pseudomonadati</taxon>
        <taxon>Planctomycetota</taxon>
        <taxon>Planctomycetia</taxon>
        <taxon>Pirellulales</taxon>
        <taxon>Lacipirellulaceae</taxon>
        <taxon>Lacipirellula</taxon>
    </lineage>
</organism>
<protein>
    <recommendedName>
        <fullName evidence="5 6">Small ribosomal subunit protein bS6</fullName>
    </recommendedName>
</protein>
<dbReference type="HAMAP" id="MF_00360">
    <property type="entry name" value="Ribosomal_bS6"/>
    <property type="match status" value="1"/>
</dbReference>
<sequence length="142" mass="15636">MANSLQLNSGVLVLADNTAVYEALFILDSNKFARERDGLAREVEALVEAVDGEVLVSRLWEERRLAFPIKGQRKGAYWLMYLRLPTLRLTELTRSCEINDSILRQMFVKLPPSLVDAIVAHAKGETPAEEPAGEPVGAGAEG</sequence>
<dbReference type="InterPro" id="IPR035980">
    <property type="entry name" value="Ribosomal_bS6_sf"/>
</dbReference>
<dbReference type="KEGG" id="lpav:PLANPX_1406"/>
<proteinExistence type="inferred from homology"/>
<evidence type="ECO:0000256" key="3">
    <source>
        <dbReference type="ARBA" id="ARBA00023274"/>
    </source>
</evidence>
<dbReference type="GO" id="GO:0003735">
    <property type="term" value="F:structural constituent of ribosome"/>
    <property type="evidence" value="ECO:0007669"/>
    <property type="project" value="InterPro"/>
</dbReference>
<dbReference type="Pfam" id="PF01250">
    <property type="entry name" value="Ribosomal_S6"/>
    <property type="match status" value="1"/>
</dbReference>
<dbReference type="GO" id="GO:0019843">
    <property type="term" value="F:rRNA binding"/>
    <property type="evidence" value="ECO:0007669"/>
    <property type="project" value="UniProtKB-UniRule"/>
</dbReference>
<keyword evidence="2 6" id="KW-0689">Ribosomal protein</keyword>
<evidence type="ECO:0000256" key="6">
    <source>
        <dbReference type="HAMAP-Rule" id="MF_00360"/>
    </source>
</evidence>
<evidence type="ECO:0000256" key="1">
    <source>
        <dbReference type="ARBA" id="ARBA00009512"/>
    </source>
</evidence>
<dbReference type="GO" id="GO:0005840">
    <property type="term" value="C:ribosome"/>
    <property type="evidence" value="ECO:0007669"/>
    <property type="project" value="UniProtKB-KW"/>
</dbReference>
<keyword evidence="6" id="KW-0694">RNA-binding</keyword>
<evidence type="ECO:0000256" key="5">
    <source>
        <dbReference type="ARBA" id="ARBA00035294"/>
    </source>
</evidence>
<dbReference type="NCBIfam" id="TIGR00166">
    <property type="entry name" value="S6"/>
    <property type="match status" value="1"/>
</dbReference>
<comment type="similarity">
    <text evidence="1 6">Belongs to the bacterial ribosomal protein bS6 family.</text>
</comment>
<comment type="function">
    <text evidence="4 6">Binds together with bS18 to 16S ribosomal RNA.</text>
</comment>
<evidence type="ECO:0000256" key="4">
    <source>
        <dbReference type="ARBA" id="ARBA00035104"/>
    </source>
</evidence>
<keyword evidence="8" id="KW-1185">Reference proteome</keyword>
<name>A0A5K7X525_9BACT</name>
<dbReference type="CDD" id="cd00473">
    <property type="entry name" value="bS6"/>
    <property type="match status" value="1"/>
</dbReference>
<keyword evidence="6" id="KW-0699">rRNA-binding</keyword>
<evidence type="ECO:0000313" key="8">
    <source>
        <dbReference type="Proteomes" id="UP000326837"/>
    </source>
</evidence>